<gene>
    <name evidence="6" type="ORF">PPROV_000299700</name>
</gene>
<evidence type="ECO:0000256" key="4">
    <source>
        <dbReference type="SAM" id="MobiDB-lite"/>
    </source>
</evidence>
<keyword evidence="2" id="KW-0863">Zinc-finger</keyword>
<feature type="region of interest" description="Disordered" evidence="4">
    <location>
        <begin position="85"/>
        <end position="117"/>
    </location>
</feature>
<evidence type="ECO:0000256" key="2">
    <source>
        <dbReference type="ARBA" id="ARBA00022771"/>
    </source>
</evidence>
<feature type="compositionally biased region" description="Low complexity" evidence="4">
    <location>
        <begin position="85"/>
        <end position="108"/>
    </location>
</feature>
<dbReference type="Gene3D" id="2.30.30.380">
    <property type="entry name" value="Zn-finger domain of Sec23/24"/>
    <property type="match status" value="1"/>
</dbReference>
<dbReference type="GO" id="GO:0008270">
    <property type="term" value="F:zinc ion binding"/>
    <property type="evidence" value="ECO:0007669"/>
    <property type="project" value="UniProtKB-KW"/>
</dbReference>
<feature type="region of interest" description="Disordered" evidence="4">
    <location>
        <begin position="129"/>
        <end position="159"/>
    </location>
</feature>
<keyword evidence="7" id="KW-1185">Reference proteome</keyword>
<organism evidence="6 7">
    <name type="scientific">Pycnococcus provasolii</name>
    <dbReference type="NCBI Taxonomy" id="41880"/>
    <lineage>
        <taxon>Eukaryota</taxon>
        <taxon>Viridiplantae</taxon>
        <taxon>Chlorophyta</taxon>
        <taxon>Pseudoscourfieldiophyceae</taxon>
        <taxon>Pseudoscourfieldiales</taxon>
        <taxon>Pycnococcaceae</taxon>
        <taxon>Pycnococcus</taxon>
    </lineage>
</organism>
<feature type="region of interest" description="Disordered" evidence="4">
    <location>
        <begin position="626"/>
        <end position="646"/>
    </location>
</feature>
<evidence type="ECO:0000256" key="3">
    <source>
        <dbReference type="ARBA" id="ARBA00022833"/>
    </source>
</evidence>
<dbReference type="OrthoDB" id="498157at2759"/>
<dbReference type="EMBL" id="BNJQ01000007">
    <property type="protein sequence ID" value="GHP04243.1"/>
    <property type="molecule type" value="Genomic_DNA"/>
</dbReference>
<evidence type="ECO:0000313" key="7">
    <source>
        <dbReference type="Proteomes" id="UP000660262"/>
    </source>
</evidence>
<name>A0A830HCM8_9CHLO</name>
<keyword evidence="1" id="KW-0479">Metal-binding</keyword>
<evidence type="ECO:0000313" key="6">
    <source>
        <dbReference type="EMBL" id="GHP04243.1"/>
    </source>
</evidence>
<dbReference type="InterPro" id="IPR001876">
    <property type="entry name" value="Znf_RanBP2"/>
</dbReference>
<comment type="caution">
    <text evidence="6">The sequence shown here is derived from an EMBL/GenBank/DDBJ whole genome shotgun (WGS) entry which is preliminary data.</text>
</comment>
<dbReference type="Proteomes" id="UP000660262">
    <property type="component" value="Unassembled WGS sequence"/>
</dbReference>
<keyword evidence="3" id="KW-0862">Zinc</keyword>
<dbReference type="AlphaFoldDB" id="A0A830HCM8"/>
<feature type="domain" description="RanBP2-type" evidence="5">
    <location>
        <begin position="56"/>
        <end position="83"/>
    </location>
</feature>
<feature type="region of interest" description="Disordered" evidence="4">
    <location>
        <begin position="1"/>
        <end position="20"/>
    </location>
</feature>
<proteinExistence type="predicted"/>
<feature type="compositionally biased region" description="Basic and acidic residues" evidence="4">
    <location>
        <begin position="634"/>
        <end position="645"/>
    </location>
</feature>
<evidence type="ECO:0000256" key="1">
    <source>
        <dbReference type="ARBA" id="ARBA00022723"/>
    </source>
</evidence>
<dbReference type="SMART" id="SM00547">
    <property type="entry name" value="ZnF_RBZ"/>
    <property type="match status" value="2"/>
</dbReference>
<sequence>MSSRNISSSVAGSSEKKRGRRLTQSYLPAIKSSAASLNGSLHGHGASDVRDNLALSEWACDACTFLHVGLAATYKKCAMCGTKRTTTTTTTNRTQQTAAKPQQDQQPATKKHKTACDDRDAPVVASAGGFHPTLQAAPVTNRENDPTAADKKNNDSNKENEWSCKACTFVNNVTTNRITCAMCKTRRPADVPTFVPPEKPKKSAFAALMVAAAANPRAFDKPAKATATPSALSGPPRTEAFTLDFVPETQTWTWEWQDEIDQQPAAAAAATANTTSTSNQFTASLNLRPSATSPPDAVLPRRGGGGFPPVSHLPRAPEVRIVAGEVLSTLAQGKLVSGQPNSGSHSSHLVPVVKSALQKNVRLRRPAAAARCARALARLHPFECARRLIIIAIEDSVLHPAMPVLAWMMSATSKGFPCVPALESAVADIASDLATCAYVDQMPGQLPTETTPTTINTEPQVDVASAAEHGACYRAHALLRAIDLRRRYGGMACDTAMLLGAQRKWFERFSGAWPLPPPSVTAAKYAEMSGESRGEVWLTFCETCHASSGTKVSDDAGAHASAATCSPMRNGDVPLTAVDPHCSDIDSALVESPAVRSACERFGDDPRAVLRRALWLHRGAKVEAETTDVAQNDTARKEKEARGQETRSLAPVMEAVGAAADRYAASWLQRRGLL</sequence>
<feature type="compositionally biased region" description="Basic and acidic residues" evidence="4">
    <location>
        <begin position="142"/>
        <end position="159"/>
    </location>
</feature>
<feature type="compositionally biased region" description="Polar residues" evidence="4">
    <location>
        <begin position="1"/>
        <end position="12"/>
    </location>
</feature>
<reference evidence="6" key="1">
    <citation type="submission" date="2020-10" db="EMBL/GenBank/DDBJ databases">
        <title>Unveiling of a novel bifunctional photoreceptor, Dualchrome1, isolated from a cosmopolitan green alga.</title>
        <authorList>
            <person name="Suzuki S."/>
            <person name="Kawachi M."/>
        </authorList>
    </citation>
    <scope>NUCLEOTIDE SEQUENCE</scope>
    <source>
        <strain evidence="6">NIES 2893</strain>
    </source>
</reference>
<protein>
    <recommendedName>
        <fullName evidence="5">RanBP2-type domain-containing protein</fullName>
    </recommendedName>
</protein>
<feature type="domain" description="RanBP2-type" evidence="5">
    <location>
        <begin position="160"/>
        <end position="186"/>
    </location>
</feature>
<accession>A0A830HCM8</accession>
<evidence type="ECO:0000259" key="5">
    <source>
        <dbReference type="SMART" id="SM00547"/>
    </source>
</evidence>